<organism evidence="1 2">
    <name type="scientific">Candidatus Yonathbacteria bacterium CG_4_9_14_0_8_um_filter_46_47</name>
    <dbReference type="NCBI Taxonomy" id="1975106"/>
    <lineage>
        <taxon>Bacteria</taxon>
        <taxon>Candidatus Yonathiibacteriota</taxon>
    </lineage>
</organism>
<reference evidence="2" key="1">
    <citation type="submission" date="2017-09" db="EMBL/GenBank/DDBJ databases">
        <title>Depth-based differentiation of microbial function through sediment-hosted aquifers and enrichment of novel symbionts in the deep terrestrial subsurface.</title>
        <authorList>
            <person name="Probst A.J."/>
            <person name="Ladd B."/>
            <person name="Jarett J.K."/>
            <person name="Geller-Mcgrath D.E."/>
            <person name="Sieber C.M.K."/>
            <person name="Emerson J.B."/>
            <person name="Anantharaman K."/>
            <person name="Thomas B.C."/>
            <person name="Malmstrom R."/>
            <person name="Stieglmeier M."/>
            <person name="Klingl A."/>
            <person name="Woyke T."/>
            <person name="Ryan C.M."/>
            <person name="Banfield J.F."/>
        </authorList>
    </citation>
    <scope>NUCLEOTIDE SEQUENCE [LARGE SCALE GENOMIC DNA]</scope>
</reference>
<dbReference type="EMBL" id="PFTM01000004">
    <property type="protein sequence ID" value="PJB84159.1"/>
    <property type="molecule type" value="Genomic_DNA"/>
</dbReference>
<accession>A0A2M8DAH2</accession>
<feature type="non-terminal residue" evidence="1">
    <location>
        <position position="91"/>
    </location>
</feature>
<name>A0A2M8DAH2_9BACT</name>
<sequence>YPTGVSNLVLKGTLSPSTGGWITGNTVQASTTPSSDWTSVTGDVTGNTISLSAVGLVTMSSMNVRTAALTVSVSTLPPAQTIVGGGVIEFA</sequence>
<dbReference type="AlphaFoldDB" id="A0A2M8DAH2"/>
<evidence type="ECO:0000313" key="1">
    <source>
        <dbReference type="EMBL" id="PJB84159.1"/>
    </source>
</evidence>
<comment type="caution">
    <text evidence="1">The sequence shown here is derived from an EMBL/GenBank/DDBJ whole genome shotgun (WGS) entry which is preliminary data.</text>
</comment>
<proteinExistence type="predicted"/>
<dbReference type="Proteomes" id="UP000229236">
    <property type="component" value="Unassembled WGS sequence"/>
</dbReference>
<gene>
    <name evidence="1" type="ORF">CO088_00045</name>
</gene>
<feature type="non-terminal residue" evidence="1">
    <location>
        <position position="1"/>
    </location>
</feature>
<protein>
    <submittedName>
        <fullName evidence="1">Uncharacterized protein</fullName>
    </submittedName>
</protein>
<evidence type="ECO:0000313" key="2">
    <source>
        <dbReference type="Proteomes" id="UP000229236"/>
    </source>
</evidence>